<evidence type="ECO:0000313" key="3">
    <source>
        <dbReference type="Proteomes" id="UP000295142"/>
    </source>
</evidence>
<feature type="transmembrane region" description="Helical" evidence="1">
    <location>
        <begin position="67"/>
        <end position="88"/>
    </location>
</feature>
<keyword evidence="1" id="KW-1133">Transmembrane helix</keyword>
<feature type="transmembrane region" description="Helical" evidence="1">
    <location>
        <begin position="100"/>
        <end position="128"/>
    </location>
</feature>
<comment type="caution">
    <text evidence="2">The sequence shown here is derived from an EMBL/GenBank/DDBJ whole genome shotgun (WGS) entry which is preliminary data.</text>
</comment>
<accession>A0A4R2KG33</accession>
<dbReference type="EMBL" id="SLWW01000005">
    <property type="protein sequence ID" value="TCO72054.1"/>
    <property type="molecule type" value="Genomic_DNA"/>
</dbReference>
<dbReference type="Proteomes" id="UP000295142">
    <property type="component" value="Unassembled WGS sequence"/>
</dbReference>
<name>A0A4R2KG33_9RHOB</name>
<organism evidence="2 3">
    <name type="scientific">Rhodovulum euryhalinum</name>
    <dbReference type="NCBI Taxonomy" id="35805"/>
    <lineage>
        <taxon>Bacteria</taxon>
        <taxon>Pseudomonadati</taxon>
        <taxon>Pseudomonadota</taxon>
        <taxon>Alphaproteobacteria</taxon>
        <taxon>Rhodobacterales</taxon>
        <taxon>Paracoccaceae</taxon>
        <taxon>Rhodovulum</taxon>
    </lineage>
</organism>
<dbReference type="AlphaFoldDB" id="A0A4R2KG33"/>
<feature type="transmembrane region" description="Helical" evidence="1">
    <location>
        <begin position="24"/>
        <end position="47"/>
    </location>
</feature>
<evidence type="ECO:0000313" key="2">
    <source>
        <dbReference type="EMBL" id="TCO72054.1"/>
    </source>
</evidence>
<protein>
    <submittedName>
        <fullName evidence="2">Uncharacterized protein</fullName>
    </submittedName>
</protein>
<dbReference type="RefSeq" id="WP_132543559.1">
    <property type="nucleotide sequence ID" value="NZ_SLWW01000005.1"/>
</dbReference>
<reference evidence="2 3" key="1">
    <citation type="submission" date="2019-03" db="EMBL/GenBank/DDBJ databases">
        <title>Genomic Encyclopedia of Type Strains, Phase IV (KMG-IV): sequencing the most valuable type-strain genomes for metagenomic binning, comparative biology and taxonomic classification.</title>
        <authorList>
            <person name="Goeker M."/>
        </authorList>
    </citation>
    <scope>NUCLEOTIDE SEQUENCE [LARGE SCALE GENOMIC DNA]</scope>
    <source>
        <strain evidence="2 3">DSM 4868</strain>
    </source>
</reference>
<sequence>MEEITEEKVRGEWYRSSIQERRELGMFALKTLMTLNSGGFVVLLTFLGNSSAQTAFLVTLGAIKLAMLSFLAGIVLAFLVIALAYVVALTSNPYTGRTALADWFVIPAYLIIAWLSLAAFSFAVWTVLSGVEVR</sequence>
<keyword evidence="1" id="KW-0472">Membrane</keyword>
<dbReference type="OrthoDB" id="9835991at2"/>
<evidence type="ECO:0000256" key="1">
    <source>
        <dbReference type="SAM" id="Phobius"/>
    </source>
</evidence>
<keyword evidence="3" id="KW-1185">Reference proteome</keyword>
<proteinExistence type="predicted"/>
<gene>
    <name evidence="2" type="ORF">EV655_105161</name>
</gene>
<keyword evidence="1" id="KW-0812">Transmembrane</keyword>